<evidence type="ECO:0000313" key="4">
    <source>
        <dbReference type="EMBL" id="MBA2933589.1"/>
    </source>
</evidence>
<dbReference type="InterPro" id="IPR000326">
    <property type="entry name" value="PAP2/HPO"/>
</dbReference>
<dbReference type="Gene3D" id="1.20.144.10">
    <property type="entry name" value="Phosphatidic acid phosphatase type 2/haloperoxidase"/>
    <property type="match status" value="1"/>
</dbReference>
<feature type="chain" id="PRO_5032295722" description="Acid phosphatase" evidence="2">
    <location>
        <begin position="20"/>
        <end position="231"/>
    </location>
</feature>
<evidence type="ECO:0000256" key="1">
    <source>
        <dbReference type="PIRNR" id="PIRNR000897"/>
    </source>
</evidence>
<accession>A0A838L557</accession>
<dbReference type="SUPFAM" id="SSF48317">
    <property type="entry name" value="Acid phosphatase/Vanadium-dependent haloperoxidase"/>
    <property type="match status" value="1"/>
</dbReference>
<name>A0A838L557_9SPHN</name>
<keyword evidence="1" id="KW-0378">Hydrolase</keyword>
<dbReference type="GO" id="GO:0003993">
    <property type="term" value="F:acid phosphatase activity"/>
    <property type="evidence" value="ECO:0007669"/>
    <property type="project" value="UniProtKB-EC"/>
</dbReference>
<evidence type="ECO:0000313" key="5">
    <source>
        <dbReference type="Proteomes" id="UP000570166"/>
    </source>
</evidence>
<evidence type="ECO:0000256" key="2">
    <source>
        <dbReference type="SAM" id="SignalP"/>
    </source>
</evidence>
<comment type="similarity">
    <text evidence="1">Belongs to the class A bacterial acid phosphatase family.</text>
</comment>
<dbReference type="PRINTS" id="PR00483">
    <property type="entry name" value="BACPHPHTASE"/>
</dbReference>
<reference evidence="4 5" key="1">
    <citation type="submission" date="2020-07" db="EMBL/GenBank/DDBJ databases">
        <authorList>
            <person name="Sun Q."/>
        </authorList>
    </citation>
    <scope>NUCLEOTIDE SEQUENCE [LARGE SCALE GENOMIC DNA]</scope>
    <source>
        <strain evidence="4 5">CGMCC 1.13654</strain>
    </source>
</reference>
<evidence type="ECO:0000259" key="3">
    <source>
        <dbReference type="Pfam" id="PF01569"/>
    </source>
</evidence>
<dbReference type="EMBL" id="JACEIB010000003">
    <property type="protein sequence ID" value="MBA2933589.1"/>
    <property type="molecule type" value="Genomic_DNA"/>
</dbReference>
<feature type="domain" description="Phosphatidic acid phosphatase type 2/haloperoxidase" evidence="3">
    <location>
        <begin position="116"/>
        <end position="209"/>
    </location>
</feature>
<dbReference type="InterPro" id="IPR001011">
    <property type="entry name" value="Acid_Pase_classA_bac"/>
</dbReference>
<gene>
    <name evidence="4" type="ORF">HZF05_05710</name>
</gene>
<dbReference type="AlphaFoldDB" id="A0A838L557"/>
<keyword evidence="2" id="KW-0732">Signal</keyword>
<dbReference type="Proteomes" id="UP000570166">
    <property type="component" value="Unassembled WGS sequence"/>
</dbReference>
<dbReference type="Pfam" id="PF01569">
    <property type="entry name" value="PAP2"/>
    <property type="match status" value="1"/>
</dbReference>
<dbReference type="InterPro" id="IPR036938">
    <property type="entry name" value="PAP2/HPO_sf"/>
</dbReference>
<feature type="signal peptide" evidence="2">
    <location>
        <begin position="1"/>
        <end position="19"/>
    </location>
</feature>
<dbReference type="PIRSF" id="PIRSF000897">
    <property type="entry name" value="Acid_Ptase_ClsA"/>
    <property type="match status" value="1"/>
</dbReference>
<keyword evidence="5" id="KW-1185">Reference proteome</keyword>
<comment type="catalytic activity">
    <reaction evidence="1">
        <text>a phosphate monoester + H2O = an alcohol + phosphate</text>
        <dbReference type="Rhea" id="RHEA:15017"/>
        <dbReference type="ChEBI" id="CHEBI:15377"/>
        <dbReference type="ChEBI" id="CHEBI:30879"/>
        <dbReference type="ChEBI" id="CHEBI:43474"/>
        <dbReference type="ChEBI" id="CHEBI:67140"/>
        <dbReference type="EC" id="3.1.3.2"/>
    </reaction>
</comment>
<sequence>MRRLMLLAAATMLVAAKHAPQGPLLLNPGNFDPALLLPEPPKDDTALGKAELAQLHVIDRMRTPDELARAKADDAVKSVSIFTAVMGARFDLEKLPATKALFHTVREEEKAAADRAKDHFKRNRPWVTDPSLHPCATDDEPQSSYPSGHVTMGFSMAAILARLVPAKAPAIMARAADYAHNRLVCEVHFPGDVTAGEAYGLMVAERLMEQPSFRSEFDAAKLELEQAGAAG</sequence>
<comment type="caution">
    <text evidence="4">The sequence shown here is derived from an EMBL/GenBank/DDBJ whole genome shotgun (WGS) entry which is preliminary data.</text>
</comment>
<proteinExistence type="inferred from homology"/>
<dbReference type="GO" id="GO:0030288">
    <property type="term" value="C:outer membrane-bounded periplasmic space"/>
    <property type="evidence" value="ECO:0007669"/>
    <property type="project" value="InterPro"/>
</dbReference>
<organism evidence="4 5">
    <name type="scientific">Sphingomonas chungangi</name>
    <dbReference type="NCBI Taxonomy" id="2683589"/>
    <lineage>
        <taxon>Bacteria</taxon>
        <taxon>Pseudomonadati</taxon>
        <taxon>Pseudomonadota</taxon>
        <taxon>Alphaproteobacteria</taxon>
        <taxon>Sphingomonadales</taxon>
        <taxon>Sphingomonadaceae</taxon>
        <taxon>Sphingomonas</taxon>
    </lineage>
</organism>
<protein>
    <recommendedName>
        <fullName evidence="1">Acid phosphatase</fullName>
        <ecNumber evidence="1">3.1.3.2</ecNumber>
    </recommendedName>
</protein>
<dbReference type="EC" id="3.1.3.2" evidence="1"/>